<name>A0A6M3IF64_9ZZZZ</name>
<reference evidence="2" key="1">
    <citation type="submission" date="2020-03" db="EMBL/GenBank/DDBJ databases">
        <title>The deep terrestrial virosphere.</title>
        <authorList>
            <person name="Holmfeldt K."/>
            <person name="Nilsson E."/>
            <person name="Simone D."/>
            <person name="Lopez-Fernandez M."/>
            <person name="Wu X."/>
            <person name="de Brujin I."/>
            <person name="Lundin D."/>
            <person name="Andersson A."/>
            <person name="Bertilsson S."/>
            <person name="Dopson M."/>
        </authorList>
    </citation>
    <scope>NUCLEOTIDE SEQUENCE</scope>
    <source>
        <strain evidence="3">MM415A00985</strain>
        <strain evidence="2">MM415B01930</strain>
    </source>
</reference>
<dbReference type="EMBL" id="MT141198">
    <property type="protein sequence ID" value="QJA56076.1"/>
    <property type="molecule type" value="Genomic_DNA"/>
</dbReference>
<organism evidence="2">
    <name type="scientific">viral metagenome</name>
    <dbReference type="NCBI Taxonomy" id="1070528"/>
    <lineage>
        <taxon>unclassified sequences</taxon>
        <taxon>metagenomes</taxon>
        <taxon>organismal metagenomes</taxon>
    </lineage>
</organism>
<dbReference type="AlphaFoldDB" id="A0A6M3IF64"/>
<proteinExistence type="predicted"/>
<feature type="region of interest" description="Disordered" evidence="1">
    <location>
        <begin position="1"/>
        <end position="20"/>
    </location>
</feature>
<protein>
    <submittedName>
        <fullName evidence="2">Uncharacterized protein</fullName>
    </submittedName>
</protein>
<evidence type="ECO:0000256" key="1">
    <source>
        <dbReference type="SAM" id="MobiDB-lite"/>
    </source>
</evidence>
<accession>A0A6M3IF64</accession>
<evidence type="ECO:0000313" key="2">
    <source>
        <dbReference type="EMBL" id="QJA56076.1"/>
    </source>
</evidence>
<sequence>MTTKLEKKLGKKPTGLPQSLQTEQRGVKLFYDNEFVGYEDVYTPTPEQLDIELEAEARELAIKDIAAKKKEELKENKKDK</sequence>
<gene>
    <name evidence="3" type="ORF">MM415A00985_0020</name>
    <name evidence="2" type="ORF">MM415B01930_0015</name>
</gene>
<evidence type="ECO:0000313" key="3">
    <source>
        <dbReference type="EMBL" id="QJA78785.1"/>
    </source>
</evidence>
<dbReference type="EMBL" id="MT142353">
    <property type="protein sequence ID" value="QJA78785.1"/>
    <property type="molecule type" value="Genomic_DNA"/>
</dbReference>